<accession>A0AAE0BB78</accession>
<keyword evidence="1" id="KW-0812">Transmembrane</keyword>
<gene>
    <name evidence="2" type="ORF">CYMTET_56480</name>
</gene>
<feature type="transmembrane region" description="Helical" evidence="1">
    <location>
        <begin position="59"/>
        <end position="83"/>
    </location>
</feature>
<dbReference type="AlphaFoldDB" id="A0AAE0BB78"/>
<reference evidence="2 3" key="1">
    <citation type="journal article" date="2015" name="Genome Biol. Evol.">
        <title>Comparative Genomics of a Bacterivorous Green Alga Reveals Evolutionary Causalities and Consequences of Phago-Mixotrophic Mode of Nutrition.</title>
        <authorList>
            <person name="Burns J.A."/>
            <person name="Paasch A."/>
            <person name="Narechania A."/>
            <person name="Kim E."/>
        </authorList>
    </citation>
    <scope>NUCLEOTIDE SEQUENCE [LARGE SCALE GENOMIC DNA]</scope>
    <source>
        <strain evidence="2 3">PLY_AMNH</strain>
    </source>
</reference>
<keyword evidence="3" id="KW-1185">Reference proteome</keyword>
<dbReference type="Proteomes" id="UP001190700">
    <property type="component" value="Unassembled WGS sequence"/>
</dbReference>
<comment type="caution">
    <text evidence="2">The sequence shown here is derived from an EMBL/GenBank/DDBJ whole genome shotgun (WGS) entry which is preliminary data.</text>
</comment>
<feature type="non-terminal residue" evidence="2">
    <location>
        <position position="99"/>
    </location>
</feature>
<evidence type="ECO:0000256" key="1">
    <source>
        <dbReference type="SAM" id="Phobius"/>
    </source>
</evidence>
<proteinExistence type="predicted"/>
<sequence length="99" mass="11378">MTWSGVWDLGEQWWPFRNTSDNVLQLFSYLILIILIILQIGQLPSNLVERHETNKMDEVIIDLSIAVLVAYNLGFAAVCYFSSCPHRYVKGRLVAHRLG</sequence>
<protein>
    <submittedName>
        <fullName evidence="2">Uncharacterized protein</fullName>
    </submittedName>
</protein>
<feature type="transmembrane region" description="Helical" evidence="1">
    <location>
        <begin position="26"/>
        <end position="47"/>
    </location>
</feature>
<dbReference type="EMBL" id="LGRX02035780">
    <property type="protein sequence ID" value="KAK3233207.1"/>
    <property type="molecule type" value="Genomic_DNA"/>
</dbReference>
<evidence type="ECO:0000313" key="3">
    <source>
        <dbReference type="Proteomes" id="UP001190700"/>
    </source>
</evidence>
<evidence type="ECO:0000313" key="2">
    <source>
        <dbReference type="EMBL" id="KAK3233207.1"/>
    </source>
</evidence>
<keyword evidence="1" id="KW-1133">Transmembrane helix</keyword>
<organism evidence="2 3">
    <name type="scientific">Cymbomonas tetramitiformis</name>
    <dbReference type="NCBI Taxonomy" id="36881"/>
    <lineage>
        <taxon>Eukaryota</taxon>
        <taxon>Viridiplantae</taxon>
        <taxon>Chlorophyta</taxon>
        <taxon>Pyramimonadophyceae</taxon>
        <taxon>Pyramimonadales</taxon>
        <taxon>Pyramimonadaceae</taxon>
        <taxon>Cymbomonas</taxon>
    </lineage>
</organism>
<name>A0AAE0BB78_9CHLO</name>
<keyword evidence="1" id="KW-0472">Membrane</keyword>